<sequence>MPRNYTRKTTWGQTPLAEMESAAAEVMQGKKSLRKAGRDRNIDKTTLKRFINQKLASPVQGSPVWDSCGSSPHSVAGQPALVCTTKHTLSDRSAVTLPALLDAHLRPRTAVNAEDAASLLYPYPPVFNCRLASLLLISDAVQLVSPSPAKLQPARSTPLLQLHWLCGFTIITWTIYRWITSLPISHHVEF</sequence>
<keyword evidence="1" id="KW-0472">Membrane</keyword>
<evidence type="ECO:0000256" key="1">
    <source>
        <dbReference type="SAM" id="Phobius"/>
    </source>
</evidence>
<proteinExistence type="predicted"/>
<gene>
    <name evidence="2" type="ORF">PLEPLA_LOCUS18080</name>
</gene>
<protein>
    <submittedName>
        <fullName evidence="2">Uncharacterized protein</fullName>
    </submittedName>
</protein>
<reference evidence="2" key="1">
    <citation type="submission" date="2020-03" db="EMBL/GenBank/DDBJ databases">
        <authorList>
            <person name="Weist P."/>
        </authorList>
    </citation>
    <scope>NUCLEOTIDE SEQUENCE</scope>
</reference>
<keyword evidence="3" id="KW-1185">Reference proteome</keyword>
<organism evidence="2 3">
    <name type="scientific">Pleuronectes platessa</name>
    <name type="common">European plaice</name>
    <dbReference type="NCBI Taxonomy" id="8262"/>
    <lineage>
        <taxon>Eukaryota</taxon>
        <taxon>Metazoa</taxon>
        <taxon>Chordata</taxon>
        <taxon>Craniata</taxon>
        <taxon>Vertebrata</taxon>
        <taxon>Euteleostomi</taxon>
        <taxon>Actinopterygii</taxon>
        <taxon>Neopterygii</taxon>
        <taxon>Teleostei</taxon>
        <taxon>Neoteleostei</taxon>
        <taxon>Acanthomorphata</taxon>
        <taxon>Carangaria</taxon>
        <taxon>Pleuronectiformes</taxon>
        <taxon>Pleuronectoidei</taxon>
        <taxon>Pleuronectidae</taxon>
        <taxon>Pleuronectes</taxon>
    </lineage>
</organism>
<keyword evidence="1" id="KW-1133">Transmembrane helix</keyword>
<accession>A0A9N7YN04</accession>
<feature type="transmembrane region" description="Helical" evidence="1">
    <location>
        <begin position="159"/>
        <end position="179"/>
    </location>
</feature>
<evidence type="ECO:0000313" key="3">
    <source>
        <dbReference type="Proteomes" id="UP001153269"/>
    </source>
</evidence>
<evidence type="ECO:0000313" key="2">
    <source>
        <dbReference type="EMBL" id="CAB1430099.1"/>
    </source>
</evidence>
<dbReference type="EMBL" id="CADEAL010001203">
    <property type="protein sequence ID" value="CAB1430099.1"/>
    <property type="molecule type" value="Genomic_DNA"/>
</dbReference>
<name>A0A9N7YN04_PLEPL</name>
<dbReference type="AlphaFoldDB" id="A0A9N7YN04"/>
<comment type="caution">
    <text evidence="2">The sequence shown here is derived from an EMBL/GenBank/DDBJ whole genome shotgun (WGS) entry which is preliminary data.</text>
</comment>
<keyword evidence="1" id="KW-0812">Transmembrane</keyword>
<dbReference type="Proteomes" id="UP001153269">
    <property type="component" value="Unassembled WGS sequence"/>
</dbReference>